<organism evidence="2 3">
    <name type="scientific">Nakamurella multipartita (strain ATCC 700099 / DSM 44233 / CIP 104796 / JCM 9543 / NBRC 105858 / Y-104)</name>
    <name type="common">Microsphaera multipartita</name>
    <dbReference type="NCBI Taxonomy" id="479431"/>
    <lineage>
        <taxon>Bacteria</taxon>
        <taxon>Bacillati</taxon>
        <taxon>Actinomycetota</taxon>
        <taxon>Actinomycetes</taxon>
        <taxon>Nakamurellales</taxon>
        <taxon>Nakamurellaceae</taxon>
        <taxon>Nakamurella</taxon>
    </lineage>
</organism>
<feature type="region of interest" description="Disordered" evidence="1">
    <location>
        <begin position="51"/>
        <end position="85"/>
    </location>
</feature>
<dbReference type="Proteomes" id="UP000002218">
    <property type="component" value="Chromosome"/>
</dbReference>
<dbReference type="InParanoid" id="C8XHY3"/>
<evidence type="ECO:0000256" key="1">
    <source>
        <dbReference type="SAM" id="MobiDB-lite"/>
    </source>
</evidence>
<dbReference type="EMBL" id="CP001737">
    <property type="protein sequence ID" value="ACV76474.1"/>
    <property type="molecule type" value="Genomic_DNA"/>
</dbReference>
<sequence length="85" mass="8770" precursor="true">MAATVTRRSLRRVRSAGRHTYRSLRRHRMVTLVAAVCAALILTAFAATAVGPGGPPGPWGPPAAQAPGHGPMMGGGPDGMGPHRH</sequence>
<protein>
    <submittedName>
        <fullName evidence="2">Uncharacterized protein</fullName>
    </submittedName>
</protein>
<dbReference type="RefSeq" id="WP_012813949.1">
    <property type="nucleotide sequence ID" value="NC_013235.1"/>
</dbReference>
<dbReference type="AlphaFoldDB" id="C8XHY3"/>
<name>C8XHY3_NAKMY</name>
<keyword evidence="3" id="KW-1185">Reference proteome</keyword>
<dbReference type="KEGG" id="nml:Namu_0036"/>
<proteinExistence type="predicted"/>
<dbReference type="HOGENOM" id="CLU_2509212_0_0_11"/>
<evidence type="ECO:0000313" key="3">
    <source>
        <dbReference type="Proteomes" id="UP000002218"/>
    </source>
</evidence>
<accession>C8XHY3</accession>
<reference evidence="3" key="1">
    <citation type="submission" date="2009-09" db="EMBL/GenBank/DDBJ databases">
        <title>The complete genome of Nakamurella multipartita DSM 44233.</title>
        <authorList>
            <consortium name="US DOE Joint Genome Institute (JGI-PGF)"/>
            <person name="Lucas S."/>
            <person name="Copeland A."/>
            <person name="Lapidus A."/>
            <person name="Glavina del Rio T."/>
            <person name="Dalin E."/>
            <person name="Tice H."/>
            <person name="Bruce D."/>
            <person name="Goodwin L."/>
            <person name="Pitluck S."/>
            <person name="Kyrpides N."/>
            <person name="Mavromatis K."/>
            <person name="Ivanova N."/>
            <person name="Ovchinnikova G."/>
            <person name="Sims D."/>
            <person name="Meincke L."/>
            <person name="Brettin T."/>
            <person name="Detter J.C."/>
            <person name="Han C."/>
            <person name="Larimer F."/>
            <person name="Land M."/>
            <person name="Hauser L."/>
            <person name="Markowitz V."/>
            <person name="Cheng J.-F."/>
            <person name="Hugenholtz P."/>
            <person name="Woyke T."/>
            <person name="Wu D."/>
            <person name="Klenk H.-P."/>
            <person name="Eisen J.A."/>
        </authorList>
    </citation>
    <scope>NUCLEOTIDE SEQUENCE [LARGE SCALE GENOMIC DNA]</scope>
    <source>
        <strain evidence="3">ATCC 700099 / DSM 44233 / CIP 104796 / JCM 9543 / NBRC 105858 / Y-104</strain>
    </source>
</reference>
<gene>
    <name evidence="2" type="ordered locus">Namu_0036</name>
</gene>
<reference evidence="2 3" key="2">
    <citation type="journal article" date="2010" name="Stand. Genomic Sci.">
        <title>Complete genome sequence of Nakamurella multipartita type strain (Y-104).</title>
        <authorList>
            <person name="Tice H."/>
            <person name="Mayilraj S."/>
            <person name="Sims D."/>
            <person name="Lapidus A."/>
            <person name="Nolan M."/>
            <person name="Lucas S."/>
            <person name="Glavina Del Rio T."/>
            <person name="Copeland A."/>
            <person name="Cheng J.F."/>
            <person name="Meincke L."/>
            <person name="Bruce D."/>
            <person name="Goodwin L."/>
            <person name="Pitluck S."/>
            <person name="Ivanova N."/>
            <person name="Mavromatis K."/>
            <person name="Ovchinnikova G."/>
            <person name="Pati A."/>
            <person name="Chen A."/>
            <person name="Palaniappan K."/>
            <person name="Land M."/>
            <person name="Hauser L."/>
            <person name="Chang Y.J."/>
            <person name="Jeffries C.D."/>
            <person name="Detter J.C."/>
            <person name="Brettin T."/>
            <person name="Rohde M."/>
            <person name="Goker M."/>
            <person name="Bristow J."/>
            <person name="Eisen J.A."/>
            <person name="Markowitz V."/>
            <person name="Hugenholtz P."/>
            <person name="Kyrpides N.C."/>
            <person name="Klenk H.P."/>
            <person name="Chen F."/>
        </authorList>
    </citation>
    <scope>NUCLEOTIDE SEQUENCE [LARGE SCALE GENOMIC DNA]</scope>
    <source>
        <strain evidence="3">ATCC 700099 / DSM 44233 / CIP 104796 / JCM 9543 / NBRC 105858 / Y-104</strain>
    </source>
</reference>
<evidence type="ECO:0000313" key="2">
    <source>
        <dbReference type="EMBL" id="ACV76474.1"/>
    </source>
</evidence>